<evidence type="ECO:0000313" key="3">
    <source>
        <dbReference type="Proteomes" id="UP000092600"/>
    </source>
</evidence>
<reference evidence="2 3" key="1">
    <citation type="journal article" date="2016" name="DNA Res.">
        <title>The draft genome of MD-2 pineapple using hybrid error correction of long reads.</title>
        <authorList>
            <person name="Redwan R.M."/>
            <person name="Saidin A."/>
            <person name="Kumar S.V."/>
        </authorList>
    </citation>
    <scope>NUCLEOTIDE SEQUENCE [LARGE SCALE GENOMIC DNA]</scope>
    <source>
        <strain evidence="3">cv. MD2</strain>
        <tissue evidence="2">Leaf</tissue>
    </source>
</reference>
<name>A0A199W185_ANACO</name>
<feature type="region of interest" description="Disordered" evidence="1">
    <location>
        <begin position="1"/>
        <end position="33"/>
    </location>
</feature>
<protein>
    <submittedName>
        <fullName evidence="2">Uncharacterized protein</fullName>
    </submittedName>
</protein>
<gene>
    <name evidence="2" type="ORF">ACMD2_14530</name>
</gene>
<proteinExistence type="predicted"/>
<sequence length="105" mass="11879">MAETKLRNSPNHLRVGGRSRLRGRPPVPISPEKDLPSQQWLNVVKRMLITKKGITLKRYHGYVEGLDHEFCGAGRGSRTDFSMRTVGQRLCLQVLLAIIPMNVTK</sequence>
<dbReference type="EMBL" id="LSRQ01000452">
    <property type="protein sequence ID" value="OAY82675.1"/>
    <property type="molecule type" value="Genomic_DNA"/>
</dbReference>
<comment type="caution">
    <text evidence="2">The sequence shown here is derived from an EMBL/GenBank/DDBJ whole genome shotgun (WGS) entry which is preliminary data.</text>
</comment>
<dbReference type="Proteomes" id="UP000092600">
    <property type="component" value="Unassembled WGS sequence"/>
</dbReference>
<accession>A0A199W185</accession>
<evidence type="ECO:0000313" key="2">
    <source>
        <dbReference type="EMBL" id="OAY82675.1"/>
    </source>
</evidence>
<organism evidence="2 3">
    <name type="scientific">Ananas comosus</name>
    <name type="common">Pineapple</name>
    <name type="synonym">Ananas ananas</name>
    <dbReference type="NCBI Taxonomy" id="4615"/>
    <lineage>
        <taxon>Eukaryota</taxon>
        <taxon>Viridiplantae</taxon>
        <taxon>Streptophyta</taxon>
        <taxon>Embryophyta</taxon>
        <taxon>Tracheophyta</taxon>
        <taxon>Spermatophyta</taxon>
        <taxon>Magnoliopsida</taxon>
        <taxon>Liliopsida</taxon>
        <taxon>Poales</taxon>
        <taxon>Bromeliaceae</taxon>
        <taxon>Bromelioideae</taxon>
        <taxon>Ananas</taxon>
    </lineage>
</organism>
<dbReference type="AlphaFoldDB" id="A0A199W185"/>
<evidence type="ECO:0000256" key="1">
    <source>
        <dbReference type="SAM" id="MobiDB-lite"/>
    </source>
</evidence>